<dbReference type="InterPro" id="IPR007825">
    <property type="entry name" value="Major_OMP_Legionella"/>
</dbReference>
<dbReference type="EMBL" id="LNYB01000080">
    <property type="protein sequence ID" value="KTC96686.1"/>
    <property type="molecule type" value="Genomic_DNA"/>
</dbReference>
<evidence type="ECO:0000313" key="2">
    <source>
        <dbReference type="EMBL" id="KTC96686.1"/>
    </source>
</evidence>
<gene>
    <name evidence="2" type="ORF">Lfee_1598</name>
    <name evidence="3" type="ORF">NCTC12022_01376</name>
</gene>
<evidence type="ECO:0000313" key="4">
    <source>
        <dbReference type="Proteomes" id="UP000054698"/>
    </source>
</evidence>
<keyword evidence="1" id="KW-0732">Signal</keyword>
<dbReference type="Proteomes" id="UP000251942">
    <property type="component" value="Unassembled WGS sequence"/>
</dbReference>
<evidence type="ECO:0000256" key="1">
    <source>
        <dbReference type="SAM" id="SignalP"/>
    </source>
</evidence>
<protein>
    <submittedName>
        <fullName evidence="2">Major outer membrane protein</fullName>
    </submittedName>
</protein>
<feature type="signal peptide" evidence="1">
    <location>
        <begin position="1"/>
        <end position="18"/>
    </location>
</feature>
<accession>A0A0W0TM54</accession>
<sequence>MKKIALSILALSSSLSFAGTMGPVCNPDNVTVPCTSTAWDLGVQALYLKPTYSGNQYQYNFLGYSTSGDSIHFNKRNDDWNWAFRLEGSYHFGTGADINVNWVHFDHEFTTPGISYVSLISGNTLNFAYDKIALHWNAVNAEFGQHANFGLFKDIRFHAGVQYTYLKRGNFAPLSIFNPNTGITTPTYNRFNQKFSGAGPRLGMDLIYNFTNAFAVYGKFAGALIIGDSETNDTSGVPPVSYASTLEVIPELEAKLGLTYTHNLSRGTLIADAGYMVVNYFSVFDLPQLTSSATNLAFQGPYAGLKWIGNLA</sequence>
<evidence type="ECO:0000313" key="5">
    <source>
        <dbReference type="Proteomes" id="UP000251942"/>
    </source>
</evidence>
<dbReference type="STRING" id="453.Lfee_1598"/>
<keyword evidence="4" id="KW-1185">Reference proteome</keyword>
<dbReference type="EMBL" id="UASS01000011">
    <property type="protein sequence ID" value="SPX60644.1"/>
    <property type="molecule type" value="Genomic_DNA"/>
</dbReference>
<reference evidence="3 5" key="2">
    <citation type="submission" date="2018-06" db="EMBL/GenBank/DDBJ databases">
        <authorList>
            <consortium name="Pathogen Informatics"/>
            <person name="Doyle S."/>
        </authorList>
    </citation>
    <scope>NUCLEOTIDE SEQUENCE [LARGE SCALE GENOMIC DNA]</scope>
    <source>
        <strain evidence="3 5">NCTC12022</strain>
    </source>
</reference>
<dbReference type="OrthoDB" id="5636000at2"/>
<name>A0A0W0TM54_9GAMM</name>
<dbReference type="Proteomes" id="UP000054698">
    <property type="component" value="Unassembled WGS sequence"/>
</dbReference>
<dbReference type="AlphaFoldDB" id="A0A0W0TM54"/>
<evidence type="ECO:0000313" key="3">
    <source>
        <dbReference type="EMBL" id="SPX60644.1"/>
    </source>
</evidence>
<feature type="chain" id="PRO_5036299239" evidence="1">
    <location>
        <begin position="19"/>
        <end position="312"/>
    </location>
</feature>
<organism evidence="2 4">
    <name type="scientific">Legionella feeleii</name>
    <dbReference type="NCBI Taxonomy" id="453"/>
    <lineage>
        <taxon>Bacteria</taxon>
        <taxon>Pseudomonadati</taxon>
        <taxon>Pseudomonadota</taxon>
        <taxon>Gammaproteobacteria</taxon>
        <taxon>Legionellales</taxon>
        <taxon>Legionellaceae</taxon>
        <taxon>Legionella</taxon>
    </lineage>
</organism>
<reference evidence="2 4" key="1">
    <citation type="submission" date="2015-11" db="EMBL/GenBank/DDBJ databases">
        <title>Genomic analysis of 38 Legionella species identifies large and diverse effector repertoires.</title>
        <authorList>
            <person name="Burstein D."/>
            <person name="Amaro F."/>
            <person name="Zusman T."/>
            <person name="Lifshitz Z."/>
            <person name="Cohen O."/>
            <person name="Gilbert J.A."/>
            <person name="Pupko T."/>
            <person name="Shuman H.A."/>
            <person name="Segal G."/>
        </authorList>
    </citation>
    <scope>NUCLEOTIDE SEQUENCE [LARGE SCALE GENOMIC DNA]</scope>
    <source>
        <strain evidence="2 4">WO-44C</strain>
    </source>
</reference>
<dbReference type="Pfam" id="PF05150">
    <property type="entry name" value="Legionella_OMP"/>
    <property type="match status" value="1"/>
</dbReference>
<dbReference type="PATRIC" id="fig|453.4.peg.1756"/>
<proteinExistence type="predicted"/>